<dbReference type="EMBL" id="JAQMTI010000247">
    <property type="protein sequence ID" value="MDB9443460.1"/>
    <property type="molecule type" value="Genomic_DNA"/>
</dbReference>
<keyword evidence="2" id="KW-1185">Reference proteome</keyword>
<proteinExistence type="predicted"/>
<organism evidence="1 2">
    <name type="scientific">Sphaerospermopsis kisseleviana CS-549</name>
    <dbReference type="NCBI Taxonomy" id="3021783"/>
    <lineage>
        <taxon>Bacteria</taxon>
        <taxon>Bacillati</taxon>
        <taxon>Cyanobacteriota</taxon>
        <taxon>Cyanophyceae</taxon>
        <taxon>Nostocales</taxon>
        <taxon>Aphanizomenonaceae</taxon>
        <taxon>Sphaerospermopsis</taxon>
        <taxon>Sphaerospermopsis kisseleviana</taxon>
    </lineage>
</organism>
<accession>A0ABT4ZWP8</accession>
<dbReference type="Proteomes" id="UP001211711">
    <property type="component" value="Unassembled WGS sequence"/>
</dbReference>
<protein>
    <submittedName>
        <fullName evidence="1">Uncharacterized protein</fullName>
    </submittedName>
</protein>
<name>A0ABT4ZWP8_9CYAN</name>
<evidence type="ECO:0000313" key="1">
    <source>
        <dbReference type="EMBL" id="MDB9443460.1"/>
    </source>
</evidence>
<comment type="caution">
    <text evidence="1">The sequence shown here is derived from an EMBL/GenBank/DDBJ whole genome shotgun (WGS) entry which is preliminary data.</text>
</comment>
<reference evidence="1 2" key="1">
    <citation type="submission" date="2023-01" db="EMBL/GenBank/DDBJ databases">
        <title>Genomes from the Australian National Cyanobacteria Reference Collection.</title>
        <authorList>
            <person name="Willis A."/>
            <person name="Lee E.M.F."/>
        </authorList>
    </citation>
    <scope>NUCLEOTIDE SEQUENCE [LARGE SCALE GENOMIC DNA]</scope>
    <source>
        <strain evidence="1 2">CS-549</strain>
    </source>
</reference>
<dbReference type="RefSeq" id="WP_265586215.1">
    <property type="nucleotide sequence ID" value="NZ_JAQMTI010000247.1"/>
</dbReference>
<gene>
    <name evidence="1" type="ORF">PN497_19145</name>
</gene>
<sequence>MNWSKASVSEAIVVFIGGAAVSQAKIKSTTQTFDRVAWHKP</sequence>
<evidence type="ECO:0000313" key="2">
    <source>
        <dbReference type="Proteomes" id="UP001211711"/>
    </source>
</evidence>